<comment type="caution">
    <text evidence="1">The sequence shown here is derived from an EMBL/GenBank/DDBJ whole genome shotgun (WGS) entry which is preliminary data.</text>
</comment>
<sequence length="138" mass="15859">MEAFKQFFSSGILECIFIMDNVKLHKANKVQAMLQEKIVTFTKLHVHFGFKQDKNAVIFTMVTQMIYTLDLISVQNSYPDHFGTDISGRSSSFKFGSSFHLSVDELSYSTDIRTDPQNEHGDVMELLVDYLLAEFELM</sequence>
<dbReference type="EMBL" id="JWZT01004623">
    <property type="protein sequence ID" value="KII63635.1"/>
    <property type="molecule type" value="Genomic_DNA"/>
</dbReference>
<evidence type="ECO:0000313" key="2">
    <source>
        <dbReference type="Proteomes" id="UP000031668"/>
    </source>
</evidence>
<proteinExistence type="predicted"/>
<accession>A0A0C2M9I6</accession>
<gene>
    <name evidence="1" type="ORF">RF11_06170</name>
</gene>
<protein>
    <submittedName>
        <fullName evidence="1">Uncharacterized protein</fullName>
    </submittedName>
</protein>
<dbReference type="OrthoDB" id="2142724at2759"/>
<dbReference type="Proteomes" id="UP000031668">
    <property type="component" value="Unassembled WGS sequence"/>
</dbReference>
<evidence type="ECO:0000313" key="1">
    <source>
        <dbReference type="EMBL" id="KII63635.1"/>
    </source>
</evidence>
<organism evidence="1 2">
    <name type="scientific">Thelohanellus kitauei</name>
    <name type="common">Myxosporean</name>
    <dbReference type="NCBI Taxonomy" id="669202"/>
    <lineage>
        <taxon>Eukaryota</taxon>
        <taxon>Metazoa</taxon>
        <taxon>Cnidaria</taxon>
        <taxon>Myxozoa</taxon>
        <taxon>Myxosporea</taxon>
        <taxon>Bivalvulida</taxon>
        <taxon>Platysporina</taxon>
        <taxon>Myxobolidae</taxon>
        <taxon>Thelohanellus</taxon>
    </lineage>
</organism>
<reference evidence="1 2" key="1">
    <citation type="journal article" date="2014" name="Genome Biol. Evol.">
        <title>The genome of the myxosporean Thelohanellus kitauei shows adaptations to nutrient acquisition within its fish host.</title>
        <authorList>
            <person name="Yang Y."/>
            <person name="Xiong J."/>
            <person name="Zhou Z."/>
            <person name="Huo F."/>
            <person name="Miao W."/>
            <person name="Ran C."/>
            <person name="Liu Y."/>
            <person name="Zhang J."/>
            <person name="Feng J."/>
            <person name="Wang M."/>
            <person name="Wang M."/>
            <person name="Wang L."/>
            <person name="Yao B."/>
        </authorList>
    </citation>
    <scope>NUCLEOTIDE SEQUENCE [LARGE SCALE GENOMIC DNA]</scope>
    <source>
        <strain evidence="1">Wuqing</strain>
    </source>
</reference>
<keyword evidence="2" id="KW-1185">Reference proteome</keyword>
<dbReference type="AlphaFoldDB" id="A0A0C2M9I6"/>
<name>A0A0C2M9I6_THEKT</name>